<sequence length="76" mass="8773">MSRREIYVCDCCGKEIPVVKRKDIFGVEREYLQSGHLEALYSVGKNLSMLGVDFCKDCAHKIDIEIMEWKMSVLSK</sequence>
<reference evidence="1" key="1">
    <citation type="journal article" date="2021" name="Proc. Natl. Acad. Sci. U.S.A.">
        <title>A Catalog of Tens of Thousands of Viruses from Human Metagenomes Reveals Hidden Associations with Chronic Diseases.</title>
        <authorList>
            <person name="Tisza M.J."/>
            <person name="Buck C.B."/>
        </authorList>
    </citation>
    <scope>NUCLEOTIDE SEQUENCE</scope>
    <source>
        <strain evidence="1">CtmTa7</strain>
    </source>
</reference>
<dbReference type="EMBL" id="BK059091">
    <property type="protein sequence ID" value="DAE28961.1"/>
    <property type="molecule type" value="Genomic_DNA"/>
</dbReference>
<organism evidence="1">
    <name type="scientific">virus sp. ctmTa7</name>
    <dbReference type="NCBI Taxonomy" id="2828255"/>
    <lineage>
        <taxon>Viruses</taxon>
    </lineage>
</organism>
<proteinExistence type="predicted"/>
<accession>A0A8S5RCZ2</accession>
<evidence type="ECO:0000313" key="1">
    <source>
        <dbReference type="EMBL" id="DAE28961.1"/>
    </source>
</evidence>
<name>A0A8S5RCZ2_9VIRU</name>
<protein>
    <submittedName>
        <fullName evidence="1">Ubiquitin-binding zinc finger protein</fullName>
    </submittedName>
</protein>